<evidence type="ECO:0000256" key="1">
    <source>
        <dbReference type="SAM" id="MobiDB-lite"/>
    </source>
</evidence>
<feature type="compositionally biased region" description="Polar residues" evidence="1">
    <location>
        <begin position="257"/>
        <end position="266"/>
    </location>
</feature>
<evidence type="ECO:0000313" key="3">
    <source>
        <dbReference type="WBParaSite" id="nRc.2.0.1.t47567-RA"/>
    </source>
</evidence>
<proteinExistence type="predicted"/>
<name>A0A915L9R3_ROMCU</name>
<dbReference type="WBParaSite" id="nRc.2.0.1.t47567-RA">
    <property type="protein sequence ID" value="nRc.2.0.1.t47567-RA"/>
    <property type="gene ID" value="nRc.2.0.1.g47567"/>
</dbReference>
<sequence length="266" mass="29266">MFKKEVSAVEEPVQQQKLENYSPKPSSSSSADIESNLYATVNKTISASVNGTTQSISVPHSPTEPDITIDMKSALPPPLPRKPPPILPPKTFGRQNAPLTNEKFVPLTNVPNHGHNFCSNCIHVCQNDVNQRLKNCVSGHNNHRCHCYSAVNKRPVVPVHPYFTKNSHGGRDSPSSSIDQEEFCLRLKLNLDDDDDDVQTSLNPKEQYLISDSKKFEKSTAAVTPTVLLSPTVFQIHSTKQLSPKPPVPPKPIRGRSTPTTQGPPP</sequence>
<feature type="region of interest" description="Disordered" evidence="1">
    <location>
        <begin position="1"/>
        <end position="33"/>
    </location>
</feature>
<feature type="region of interest" description="Disordered" evidence="1">
    <location>
        <begin position="238"/>
        <end position="266"/>
    </location>
</feature>
<protein>
    <submittedName>
        <fullName evidence="3">Uncharacterized protein</fullName>
    </submittedName>
</protein>
<dbReference type="AlphaFoldDB" id="A0A915L9R3"/>
<accession>A0A915L9R3</accession>
<evidence type="ECO:0000313" key="2">
    <source>
        <dbReference type="Proteomes" id="UP000887565"/>
    </source>
</evidence>
<feature type="compositionally biased region" description="Pro residues" evidence="1">
    <location>
        <begin position="75"/>
        <end position="88"/>
    </location>
</feature>
<dbReference type="Proteomes" id="UP000887565">
    <property type="component" value="Unplaced"/>
</dbReference>
<organism evidence="2 3">
    <name type="scientific">Romanomermis culicivorax</name>
    <name type="common">Nematode worm</name>
    <dbReference type="NCBI Taxonomy" id="13658"/>
    <lineage>
        <taxon>Eukaryota</taxon>
        <taxon>Metazoa</taxon>
        <taxon>Ecdysozoa</taxon>
        <taxon>Nematoda</taxon>
        <taxon>Enoplea</taxon>
        <taxon>Dorylaimia</taxon>
        <taxon>Mermithida</taxon>
        <taxon>Mermithoidea</taxon>
        <taxon>Mermithidae</taxon>
        <taxon>Romanomermis</taxon>
    </lineage>
</organism>
<keyword evidence="2" id="KW-1185">Reference proteome</keyword>
<reference evidence="3" key="1">
    <citation type="submission" date="2022-11" db="UniProtKB">
        <authorList>
            <consortium name="WormBaseParasite"/>
        </authorList>
    </citation>
    <scope>IDENTIFICATION</scope>
</reference>
<feature type="region of interest" description="Disordered" evidence="1">
    <location>
        <begin position="52"/>
        <end position="95"/>
    </location>
</feature>